<proteinExistence type="predicted"/>
<keyword evidence="2" id="KW-1185">Reference proteome</keyword>
<evidence type="ECO:0000313" key="1">
    <source>
        <dbReference type="EMBL" id="KAK9987644.1"/>
    </source>
</evidence>
<dbReference type="EMBL" id="JAZDWU010000010">
    <property type="protein sequence ID" value="KAK9987644.1"/>
    <property type="molecule type" value="Genomic_DNA"/>
</dbReference>
<name>A0AAW2BRU4_9ROSI</name>
<accession>A0AAW2BRU4</accession>
<evidence type="ECO:0008006" key="3">
    <source>
        <dbReference type="Google" id="ProtNLM"/>
    </source>
</evidence>
<dbReference type="Proteomes" id="UP001459277">
    <property type="component" value="Unassembled WGS sequence"/>
</dbReference>
<protein>
    <recommendedName>
        <fullName evidence="3">Ribosomal protein S4</fullName>
    </recommendedName>
</protein>
<comment type="caution">
    <text evidence="1">The sequence shown here is derived from an EMBL/GenBank/DDBJ whole genome shotgun (WGS) entry which is preliminary data.</text>
</comment>
<reference evidence="1 2" key="1">
    <citation type="submission" date="2024-01" db="EMBL/GenBank/DDBJ databases">
        <title>A telomere-to-telomere, gap-free genome of sweet tea (Lithocarpus litseifolius).</title>
        <authorList>
            <person name="Zhou J."/>
        </authorList>
    </citation>
    <scope>NUCLEOTIDE SEQUENCE [LARGE SCALE GENOMIC DNA]</scope>
    <source>
        <strain evidence="1">Zhou-2022a</strain>
        <tissue evidence="1">Leaf</tissue>
    </source>
</reference>
<sequence length="60" mass="7193">MRKMKETRKKGKSYVGVYGVEKTLEVAEELRVKAKKELDGFEKYGFARQYLRMRMVRNKC</sequence>
<organism evidence="1 2">
    <name type="scientific">Lithocarpus litseifolius</name>
    <dbReference type="NCBI Taxonomy" id="425828"/>
    <lineage>
        <taxon>Eukaryota</taxon>
        <taxon>Viridiplantae</taxon>
        <taxon>Streptophyta</taxon>
        <taxon>Embryophyta</taxon>
        <taxon>Tracheophyta</taxon>
        <taxon>Spermatophyta</taxon>
        <taxon>Magnoliopsida</taxon>
        <taxon>eudicotyledons</taxon>
        <taxon>Gunneridae</taxon>
        <taxon>Pentapetalae</taxon>
        <taxon>rosids</taxon>
        <taxon>fabids</taxon>
        <taxon>Fagales</taxon>
        <taxon>Fagaceae</taxon>
        <taxon>Lithocarpus</taxon>
    </lineage>
</organism>
<evidence type="ECO:0000313" key="2">
    <source>
        <dbReference type="Proteomes" id="UP001459277"/>
    </source>
</evidence>
<gene>
    <name evidence="1" type="ORF">SO802_027883</name>
</gene>
<dbReference type="AlphaFoldDB" id="A0AAW2BRU4"/>